<accession>A0ABS8U4D2</accession>
<dbReference type="EMBL" id="JAJPWV010000002">
    <property type="protein sequence ID" value="MCD8740664.1"/>
    <property type="molecule type" value="Genomic_DNA"/>
</dbReference>
<sequence>MRVQWSNKKEEYNLPDFIPNELLNEERAINSYGQCLKTIDERGGMRIDEIVCNILGLSLEVRLVMTENTFADLLKNYLRLKGMLATDARLKVIN</sequence>
<evidence type="ECO:0000313" key="1">
    <source>
        <dbReference type="EMBL" id="MCD8740664.1"/>
    </source>
</evidence>
<dbReference type="Proteomes" id="UP001199919">
    <property type="component" value="Unassembled WGS sequence"/>
</dbReference>
<reference evidence="1 2" key="1">
    <citation type="submission" date="2021-12" db="EMBL/GenBank/DDBJ databases">
        <title>Mucilaginibacter roseus genome.</title>
        <authorList>
            <person name="Ferreira J.R."/>
            <person name="Newman J.D."/>
        </authorList>
    </citation>
    <scope>NUCLEOTIDE SEQUENCE [LARGE SCALE GENOMIC DNA]</scope>
    <source>
        <strain evidence="1 2">LMG 28454</strain>
    </source>
</reference>
<gene>
    <name evidence="1" type="ORF">LT679_08640</name>
</gene>
<organism evidence="1 2">
    <name type="scientific">Mucilaginibacter roseus</name>
    <dbReference type="NCBI Taxonomy" id="1528868"/>
    <lineage>
        <taxon>Bacteria</taxon>
        <taxon>Pseudomonadati</taxon>
        <taxon>Bacteroidota</taxon>
        <taxon>Sphingobacteriia</taxon>
        <taxon>Sphingobacteriales</taxon>
        <taxon>Sphingobacteriaceae</taxon>
        <taxon>Mucilaginibacter</taxon>
    </lineage>
</organism>
<comment type="caution">
    <text evidence="1">The sequence shown here is derived from an EMBL/GenBank/DDBJ whole genome shotgun (WGS) entry which is preliminary data.</text>
</comment>
<name>A0ABS8U4D2_9SPHI</name>
<protein>
    <submittedName>
        <fullName evidence="1">Uncharacterized protein</fullName>
    </submittedName>
</protein>
<proteinExistence type="predicted"/>
<keyword evidence="2" id="KW-1185">Reference proteome</keyword>
<dbReference type="RefSeq" id="WP_232177053.1">
    <property type="nucleotide sequence ID" value="NZ_JAJPWV010000002.1"/>
</dbReference>
<evidence type="ECO:0000313" key="2">
    <source>
        <dbReference type="Proteomes" id="UP001199919"/>
    </source>
</evidence>